<comment type="caution">
    <text evidence="2">The sequence shown here is derived from an EMBL/GenBank/DDBJ whole genome shotgun (WGS) entry which is preliminary data.</text>
</comment>
<evidence type="ECO:0000313" key="3">
    <source>
        <dbReference type="Proteomes" id="UP001345963"/>
    </source>
</evidence>
<gene>
    <name evidence="2" type="ORF">ATANTOWER_014254</name>
</gene>
<protein>
    <submittedName>
        <fullName evidence="2">Uncharacterized protein</fullName>
    </submittedName>
</protein>
<reference evidence="2 3" key="1">
    <citation type="submission" date="2021-07" db="EMBL/GenBank/DDBJ databases">
        <authorList>
            <person name="Palmer J.M."/>
        </authorList>
    </citation>
    <scope>NUCLEOTIDE SEQUENCE [LARGE SCALE GENOMIC DNA]</scope>
    <source>
        <strain evidence="2 3">AT_MEX2019</strain>
        <tissue evidence="2">Muscle</tissue>
    </source>
</reference>
<evidence type="ECO:0000313" key="2">
    <source>
        <dbReference type="EMBL" id="MED6239986.1"/>
    </source>
</evidence>
<evidence type="ECO:0000256" key="1">
    <source>
        <dbReference type="SAM" id="Phobius"/>
    </source>
</evidence>
<keyword evidence="1" id="KW-0472">Membrane</keyword>
<name>A0ABU7AQH9_9TELE</name>
<sequence>MLMAVGIRISCSGLSYSTLLLYNSLIKRMLRVLHNVLNFMKNPSLHNNLQMFQRSLQNRASFLKLFQVHGSDATTPADDDKSLFCTGSLRGTEGKGMVRVQSPVVLLCC</sequence>
<dbReference type="EMBL" id="JAHUTI010022646">
    <property type="protein sequence ID" value="MED6239986.1"/>
    <property type="molecule type" value="Genomic_DNA"/>
</dbReference>
<organism evidence="2 3">
    <name type="scientific">Ataeniobius toweri</name>
    <dbReference type="NCBI Taxonomy" id="208326"/>
    <lineage>
        <taxon>Eukaryota</taxon>
        <taxon>Metazoa</taxon>
        <taxon>Chordata</taxon>
        <taxon>Craniata</taxon>
        <taxon>Vertebrata</taxon>
        <taxon>Euteleostomi</taxon>
        <taxon>Actinopterygii</taxon>
        <taxon>Neopterygii</taxon>
        <taxon>Teleostei</taxon>
        <taxon>Neoteleostei</taxon>
        <taxon>Acanthomorphata</taxon>
        <taxon>Ovalentaria</taxon>
        <taxon>Atherinomorphae</taxon>
        <taxon>Cyprinodontiformes</taxon>
        <taxon>Goodeidae</taxon>
        <taxon>Ataeniobius</taxon>
    </lineage>
</organism>
<keyword evidence="1" id="KW-1133">Transmembrane helix</keyword>
<keyword evidence="1" id="KW-0812">Transmembrane</keyword>
<feature type="transmembrane region" description="Helical" evidence="1">
    <location>
        <begin position="6"/>
        <end position="25"/>
    </location>
</feature>
<dbReference type="Proteomes" id="UP001345963">
    <property type="component" value="Unassembled WGS sequence"/>
</dbReference>
<accession>A0ABU7AQH9</accession>
<proteinExistence type="predicted"/>
<keyword evidence="3" id="KW-1185">Reference proteome</keyword>